<keyword evidence="5 6" id="KW-0472">Membrane</keyword>
<dbReference type="InterPro" id="IPR003838">
    <property type="entry name" value="ABC3_permease_C"/>
</dbReference>
<dbReference type="GO" id="GO:0005886">
    <property type="term" value="C:plasma membrane"/>
    <property type="evidence" value="ECO:0007669"/>
    <property type="project" value="UniProtKB-SubCell"/>
</dbReference>
<dbReference type="Pfam" id="PF02687">
    <property type="entry name" value="FtsX"/>
    <property type="match status" value="1"/>
</dbReference>
<evidence type="ECO:0000259" key="7">
    <source>
        <dbReference type="Pfam" id="PF02687"/>
    </source>
</evidence>
<evidence type="ECO:0000256" key="6">
    <source>
        <dbReference type="PIRNR" id="PIRNR018968"/>
    </source>
</evidence>
<dbReference type="PANTHER" id="PTHR46795:SF3">
    <property type="entry name" value="ABC TRANSPORTER PERMEASE"/>
    <property type="match status" value="1"/>
</dbReference>
<feature type="transmembrane region" description="Helical" evidence="6">
    <location>
        <begin position="103"/>
        <end position="129"/>
    </location>
</feature>
<evidence type="ECO:0000256" key="4">
    <source>
        <dbReference type="ARBA" id="ARBA00022989"/>
    </source>
</evidence>
<evidence type="ECO:0000256" key="5">
    <source>
        <dbReference type="ARBA" id="ARBA00023136"/>
    </source>
</evidence>
<evidence type="ECO:0000256" key="2">
    <source>
        <dbReference type="ARBA" id="ARBA00022475"/>
    </source>
</evidence>
<dbReference type="PIRSF" id="PIRSF018968">
    <property type="entry name" value="ABC_permease_BceB"/>
    <property type="match status" value="1"/>
</dbReference>
<dbReference type="PANTHER" id="PTHR46795">
    <property type="entry name" value="ABC TRANSPORTER PERMEASE-RELATED-RELATED"/>
    <property type="match status" value="1"/>
</dbReference>
<sequence>MKKGLYRRLAWTGIKNNGKLYIPYILTCIGTVMMCYIISFLSTSSTFAAIRGGDTVQVFLGMGFGVMAVFSLIFLFYTNSFLIRRRKKEFGLYNILGLGKRHLAKVMILETLMIAGITISGGLFLGILLSKFSELFMIKVLGGTGSYTFIIDPVSVKNTVLLFLGIFLLVFLNTLRQIHLTNSIQLLHSEQSGEKPPKANWLAAALGVLLLGGAYYLAVTIQDPVTAIAVFFLAVVMVIVATYLLFIAGSVALCRVLQKNKRYYYKTNHFVSVSSMVYRMKRNGAGLASICILCTMVLVMISSTTCLYVGAEDSLRNRYPRNISLDVILDETEFFEGAHTEAAKDRIRTVLDRNGVEEEDVLEYRTAAFGARIQGDQINLDQEDLASTVNTEDIWQIFLVSVSDYNRLMGKNEELSPGEAIVYTTKEMTYDEDEIHIGDLETLKIAGHADGFVDNSVDSMQIFPTMYLFVPDIKEIIEPLKDLTWGSNDEPLLSLHWYYGFDLPCEDEVQMRIQDQITHQISELTSSMDESTYFRYSLEGVARERADFYGIYAGLFFLGIFLGIVFVFAAVLIIYYKQVSEGYEDQSRFDIMQKVGMTKKEIRKSINSQILTVFFLPLLMAGLHLGFAFPLIKKMLLIFGLTNTSLLIITTVSCYLVFALFYMLVYRITSGSYFTIVSGMRSEPK</sequence>
<feature type="transmembrane region" description="Helical" evidence="6">
    <location>
        <begin position="549"/>
        <end position="576"/>
    </location>
</feature>
<feature type="transmembrane region" description="Helical" evidence="6">
    <location>
        <begin position="644"/>
        <end position="665"/>
    </location>
</feature>
<feature type="transmembrane region" description="Helical" evidence="6">
    <location>
        <begin position="21"/>
        <end position="39"/>
    </location>
</feature>
<dbReference type="EMBL" id="DXBU01000128">
    <property type="protein sequence ID" value="HIZ23002.1"/>
    <property type="molecule type" value="Genomic_DNA"/>
</dbReference>
<keyword evidence="3 6" id="KW-0812">Transmembrane</keyword>
<keyword evidence="6" id="KW-0813">Transport</keyword>
<keyword evidence="4 6" id="KW-1133">Transmembrane helix</keyword>
<feature type="transmembrane region" description="Helical" evidence="6">
    <location>
        <begin position="225"/>
        <end position="254"/>
    </location>
</feature>
<evidence type="ECO:0000313" key="9">
    <source>
        <dbReference type="Proteomes" id="UP000824041"/>
    </source>
</evidence>
<feature type="domain" description="ABC3 transporter permease C-terminal" evidence="7">
    <location>
        <begin position="64"/>
        <end position="172"/>
    </location>
</feature>
<dbReference type="AlphaFoldDB" id="A0A9D2DTI3"/>
<feature type="transmembrane region" description="Helical" evidence="6">
    <location>
        <begin position="160"/>
        <end position="178"/>
    </location>
</feature>
<evidence type="ECO:0000313" key="8">
    <source>
        <dbReference type="EMBL" id="HIZ23002.1"/>
    </source>
</evidence>
<name>A0A9D2DTI3_9FIRM</name>
<reference evidence="8" key="1">
    <citation type="journal article" date="2021" name="PeerJ">
        <title>Extensive microbial diversity within the chicken gut microbiome revealed by metagenomics and culture.</title>
        <authorList>
            <person name="Gilroy R."/>
            <person name="Ravi A."/>
            <person name="Getino M."/>
            <person name="Pursley I."/>
            <person name="Horton D.L."/>
            <person name="Alikhan N.F."/>
            <person name="Baker D."/>
            <person name="Gharbi K."/>
            <person name="Hall N."/>
            <person name="Watson M."/>
            <person name="Adriaenssens E.M."/>
            <person name="Foster-Nyarko E."/>
            <person name="Jarju S."/>
            <person name="Secka A."/>
            <person name="Antonio M."/>
            <person name="Oren A."/>
            <person name="Chaudhuri R.R."/>
            <person name="La Ragione R."/>
            <person name="Hildebrand F."/>
            <person name="Pallen M.J."/>
        </authorList>
    </citation>
    <scope>NUCLEOTIDE SEQUENCE</scope>
    <source>
        <strain evidence="8">14324</strain>
    </source>
</reference>
<accession>A0A9D2DTI3</accession>
<reference evidence="8" key="2">
    <citation type="submission" date="2021-04" db="EMBL/GenBank/DDBJ databases">
        <authorList>
            <person name="Gilroy R."/>
        </authorList>
    </citation>
    <scope>NUCLEOTIDE SEQUENCE</scope>
    <source>
        <strain evidence="8">14324</strain>
    </source>
</reference>
<protein>
    <submittedName>
        <fullName evidence="8">ABC transporter permease</fullName>
    </submittedName>
</protein>
<evidence type="ECO:0000256" key="1">
    <source>
        <dbReference type="ARBA" id="ARBA00004651"/>
    </source>
</evidence>
<dbReference type="Proteomes" id="UP000824041">
    <property type="component" value="Unassembled WGS sequence"/>
</dbReference>
<feature type="transmembrane region" description="Helical" evidence="6">
    <location>
        <begin position="199"/>
        <end position="219"/>
    </location>
</feature>
<comment type="caution">
    <text evidence="8">The sequence shown here is derived from an EMBL/GenBank/DDBJ whole genome shotgun (WGS) entry which is preliminary data.</text>
</comment>
<evidence type="ECO:0000256" key="3">
    <source>
        <dbReference type="ARBA" id="ARBA00022692"/>
    </source>
</evidence>
<keyword evidence="2 6" id="KW-1003">Cell membrane</keyword>
<dbReference type="GO" id="GO:0055085">
    <property type="term" value="P:transmembrane transport"/>
    <property type="evidence" value="ECO:0007669"/>
    <property type="project" value="UniProtKB-UniRule"/>
</dbReference>
<dbReference type="InterPro" id="IPR027022">
    <property type="entry name" value="ABC_permease_BceB-typ"/>
</dbReference>
<gene>
    <name evidence="8" type="ORF">IAA21_09440</name>
</gene>
<feature type="transmembrane region" description="Helical" evidence="6">
    <location>
        <begin position="59"/>
        <end position="82"/>
    </location>
</feature>
<feature type="transmembrane region" description="Helical" evidence="6">
    <location>
        <begin position="285"/>
        <end position="311"/>
    </location>
</feature>
<proteinExistence type="inferred from homology"/>
<dbReference type="InterPro" id="IPR052536">
    <property type="entry name" value="ABC-4_Integral_Memb_Prot"/>
</dbReference>
<comment type="subcellular location">
    <subcellularLocation>
        <location evidence="1 6">Cell membrane</location>
        <topology evidence="1 6">Multi-pass membrane protein</topology>
    </subcellularLocation>
</comment>
<feature type="transmembrane region" description="Helical" evidence="6">
    <location>
        <begin position="610"/>
        <end position="632"/>
    </location>
</feature>
<organism evidence="8 9">
    <name type="scientific">Candidatus Blautia faecigallinarum</name>
    <dbReference type="NCBI Taxonomy" id="2838488"/>
    <lineage>
        <taxon>Bacteria</taxon>
        <taxon>Bacillati</taxon>
        <taxon>Bacillota</taxon>
        <taxon>Clostridia</taxon>
        <taxon>Lachnospirales</taxon>
        <taxon>Lachnospiraceae</taxon>
        <taxon>Blautia</taxon>
    </lineage>
</organism>
<comment type="similarity">
    <text evidence="6">Belongs to the ABC-4 integral membrane protein family.</text>
</comment>